<feature type="transmembrane region" description="Helical" evidence="6">
    <location>
        <begin position="283"/>
        <end position="305"/>
    </location>
</feature>
<dbReference type="KEGG" id="nba:CUN60_09185"/>
<protein>
    <submittedName>
        <fullName evidence="8">MFS transporter</fullName>
    </submittedName>
</protein>
<feature type="transmembrane region" description="Helical" evidence="6">
    <location>
        <begin position="311"/>
        <end position="329"/>
    </location>
</feature>
<feature type="transmembrane region" description="Helical" evidence="6">
    <location>
        <begin position="341"/>
        <end position="364"/>
    </location>
</feature>
<feature type="transmembrane region" description="Helical" evidence="6">
    <location>
        <begin position="139"/>
        <end position="157"/>
    </location>
</feature>
<keyword evidence="2" id="KW-0813">Transport</keyword>
<dbReference type="Pfam" id="PF07690">
    <property type="entry name" value="MFS_1"/>
    <property type="match status" value="1"/>
</dbReference>
<evidence type="ECO:0000256" key="6">
    <source>
        <dbReference type="SAM" id="Phobius"/>
    </source>
</evidence>
<evidence type="ECO:0000313" key="8">
    <source>
        <dbReference type="EMBL" id="AUR52462.1"/>
    </source>
</evidence>
<evidence type="ECO:0000256" key="2">
    <source>
        <dbReference type="ARBA" id="ARBA00022448"/>
    </source>
</evidence>
<evidence type="ECO:0000256" key="3">
    <source>
        <dbReference type="ARBA" id="ARBA00022692"/>
    </source>
</evidence>
<keyword evidence="9" id="KW-1185">Reference proteome</keyword>
<evidence type="ECO:0000256" key="4">
    <source>
        <dbReference type="ARBA" id="ARBA00022989"/>
    </source>
</evidence>
<reference evidence="9" key="1">
    <citation type="submission" date="2017-11" db="EMBL/GenBank/DDBJ databases">
        <authorList>
            <person name="Chan K.G."/>
            <person name="Lee L.S."/>
        </authorList>
    </citation>
    <scope>NUCLEOTIDE SEQUENCE [LARGE SCALE GENOMIC DNA]</scope>
    <source>
        <strain evidence="9">DSM 100970</strain>
    </source>
</reference>
<evidence type="ECO:0000313" key="9">
    <source>
        <dbReference type="Proteomes" id="UP000236655"/>
    </source>
</evidence>
<proteinExistence type="predicted"/>
<feature type="transmembrane region" description="Helical" evidence="6">
    <location>
        <begin position="169"/>
        <end position="190"/>
    </location>
</feature>
<dbReference type="PANTHER" id="PTHR23502:SF132">
    <property type="entry name" value="POLYAMINE TRANSPORTER 2-RELATED"/>
    <property type="match status" value="1"/>
</dbReference>
<feature type="transmembrane region" description="Helical" evidence="6">
    <location>
        <begin position="252"/>
        <end position="271"/>
    </location>
</feature>
<dbReference type="Proteomes" id="UP000236655">
    <property type="component" value="Chromosome"/>
</dbReference>
<evidence type="ECO:0000256" key="5">
    <source>
        <dbReference type="ARBA" id="ARBA00023136"/>
    </source>
</evidence>
<dbReference type="SUPFAM" id="SSF103473">
    <property type="entry name" value="MFS general substrate transporter"/>
    <property type="match status" value="1"/>
</dbReference>
<evidence type="ECO:0000256" key="1">
    <source>
        <dbReference type="ARBA" id="ARBA00004141"/>
    </source>
</evidence>
<dbReference type="InterPro" id="IPR011701">
    <property type="entry name" value="MFS"/>
</dbReference>
<feature type="transmembrane region" description="Helical" evidence="6">
    <location>
        <begin position="54"/>
        <end position="73"/>
    </location>
</feature>
<feature type="transmembrane region" description="Helical" evidence="6">
    <location>
        <begin position="105"/>
        <end position="127"/>
    </location>
</feature>
<feature type="domain" description="Major facilitator superfamily (MFS) profile" evidence="7">
    <location>
        <begin position="15"/>
        <end position="397"/>
    </location>
</feature>
<dbReference type="PROSITE" id="PS50850">
    <property type="entry name" value="MFS"/>
    <property type="match status" value="1"/>
</dbReference>
<evidence type="ECO:0000259" key="7">
    <source>
        <dbReference type="PROSITE" id="PS50850"/>
    </source>
</evidence>
<name>A0A2I7N7Q4_9NEIS</name>
<feature type="transmembrane region" description="Helical" evidence="6">
    <location>
        <begin position="211"/>
        <end position="232"/>
    </location>
</feature>
<dbReference type="InterPro" id="IPR036259">
    <property type="entry name" value="MFS_trans_sf"/>
</dbReference>
<accession>A0A2I7N7Q4</accession>
<keyword evidence="4 6" id="KW-1133">Transmembrane helix</keyword>
<dbReference type="GO" id="GO:1990961">
    <property type="term" value="P:xenobiotic detoxification by transmembrane export across the plasma membrane"/>
    <property type="evidence" value="ECO:0007669"/>
    <property type="project" value="TreeGrafter"/>
</dbReference>
<gene>
    <name evidence="8" type="ORF">CUN60_09185</name>
</gene>
<feature type="transmembrane region" description="Helical" evidence="6">
    <location>
        <begin position="80"/>
        <end position="99"/>
    </location>
</feature>
<dbReference type="RefSeq" id="WP_102951755.1">
    <property type="nucleotide sequence ID" value="NZ_CP024847.1"/>
</dbReference>
<dbReference type="EMBL" id="CP024847">
    <property type="protein sequence ID" value="AUR52462.1"/>
    <property type="molecule type" value="Genomic_DNA"/>
</dbReference>
<feature type="transmembrane region" description="Helical" evidence="6">
    <location>
        <begin position="376"/>
        <end position="394"/>
    </location>
</feature>
<comment type="subcellular location">
    <subcellularLocation>
        <location evidence="1">Membrane</location>
        <topology evidence="1">Multi-pass membrane protein</topology>
    </subcellularLocation>
</comment>
<organism evidence="8 9">
    <name type="scientific">Aquella oligotrophica</name>
    <dbReference type="NCBI Taxonomy" id="2067065"/>
    <lineage>
        <taxon>Bacteria</taxon>
        <taxon>Pseudomonadati</taxon>
        <taxon>Pseudomonadota</taxon>
        <taxon>Betaproteobacteria</taxon>
        <taxon>Neisseriales</taxon>
        <taxon>Neisseriaceae</taxon>
        <taxon>Aquella</taxon>
    </lineage>
</organism>
<dbReference type="PANTHER" id="PTHR23502">
    <property type="entry name" value="MAJOR FACILITATOR SUPERFAMILY"/>
    <property type="match status" value="1"/>
</dbReference>
<dbReference type="Gene3D" id="1.20.1720.10">
    <property type="entry name" value="Multidrug resistance protein D"/>
    <property type="match status" value="1"/>
</dbReference>
<dbReference type="InterPro" id="IPR020846">
    <property type="entry name" value="MFS_dom"/>
</dbReference>
<sequence>MNENLSLTPLRVRLITWTLLFIMPVIGMIVDLVAPSLPAMAIDIHVSESMIKNVITTFLFGYALGNFFTGFLTDAFGRRNLIRIALLTFVIVSILPIFYPSINVILFSRFMQGVSSGAAAVLLRAIFADILPKEKLVKLGAVIGTVWGLGPIIGPVIGANLQHAYGWQAGFYFFTIIGVFCLTSVYFVVPETIARRQKLKYSVIRANCREILTNKVFLALPVLMGIAYSLIITFHTAGPFLIQNILGYSPLFFGRLALCMGISFLLATFTARYLVGIMPVERIFQLGISLFLLAITVLLIFSHLLTMPLTFIIVASLIMFFATGILFPLSMGKGLSMFSHIAGTATAIMYLINGSITAASSFIISLLNVNSATEMLLTYFIMILLCMFIYRTMLHSKAR</sequence>
<dbReference type="GO" id="GO:0015385">
    <property type="term" value="F:sodium:proton antiporter activity"/>
    <property type="evidence" value="ECO:0007669"/>
    <property type="project" value="TreeGrafter"/>
</dbReference>
<dbReference type="AlphaFoldDB" id="A0A2I7N7Q4"/>
<keyword evidence="5 6" id="KW-0472">Membrane</keyword>
<dbReference type="OrthoDB" id="9788453at2"/>
<dbReference type="GO" id="GO:0005886">
    <property type="term" value="C:plasma membrane"/>
    <property type="evidence" value="ECO:0007669"/>
    <property type="project" value="TreeGrafter"/>
</dbReference>
<feature type="transmembrane region" description="Helical" evidence="6">
    <location>
        <begin position="12"/>
        <end position="34"/>
    </location>
</feature>
<keyword evidence="3 6" id="KW-0812">Transmembrane</keyword>